<evidence type="ECO:0000256" key="2">
    <source>
        <dbReference type="ARBA" id="ARBA00023315"/>
    </source>
</evidence>
<dbReference type="RefSeq" id="WP_290265373.1">
    <property type="nucleotide sequence ID" value="NZ_JAUFQG010000006.1"/>
</dbReference>
<dbReference type="InterPro" id="IPR000182">
    <property type="entry name" value="GNAT_dom"/>
</dbReference>
<dbReference type="GO" id="GO:0016746">
    <property type="term" value="F:acyltransferase activity"/>
    <property type="evidence" value="ECO:0007669"/>
    <property type="project" value="UniProtKB-KW"/>
</dbReference>
<dbReference type="Proteomes" id="UP001595840">
    <property type="component" value="Unassembled WGS sequence"/>
</dbReference>
<keyword evidence="5" id="KW-1185">Reference proteome</keyword>
<dbReference type="EC" id="2.3.-.-" evidence="4"/>
<keyword evidence="1 4" id="KW-0808">Transferase</keyword>
<dbReference type="CDD" id="cd04301">
    <property type="entry name" value="NAT_SF"/>
    <property type="match status" value="1"/>
</dbReference>
<keyword evidence="2 4" id="KW-0012">Acyltransferase</keyword>
<sequence length="161" mass="17987">MDIATLPNVSVRPLRQAPEFAQSLAHWLHLERQRFGAAGTEVEGLGKLQAECTGTSDLPHTNIAVRNNELLGAVTLMRFDGPLARPGDVWLSNLWVDPQWRNKGLGRLLCHSVIELARDQQFSTIQLFTYDKSPFYQAMGWAPVRRAKIAGRSCTIMAFAL</sequence>
<reference evidence="5" key="1">
    <citation type="journal article" date="2019" name="Int. J. Syst. Evol. Microbiol.">
        <title>The Global Catalogue of Microorganisms (GCM) 10K type strain sequencing project: providing services to taxonomists for standard genome sequencing and annotation.</title>
        <authorList>
            <consortium name="The Broad Institute Genomics Platform"/>
            <consortium name="The Broad Institute Genome Sequencing Center for Infectious Disease"/>
            <person name="Wu L."/>
            <person name="Ma J."/>
        </authorList>
    </citation>
    <scope>NUCLEOTIDE SEQUENCE [LARGE SCALE GENOMIC DNA]</scope>
    <source>
        <strain evidence="5">CECT 8570</strain>
    </source>
</reference>
<evidence type="ECO:0000256" key="1">
    <source>
        <dbReference type="ARBA" id="ARBA00022679"/>
    </source>
</evidence>
<organism evidence="4 5">
    <name type="scientific">Simiduia curdlanivorans</name>
    <dbReference type="NCBI Taxonomy" id="1492769"/>
    <lineage>
        <taxon>Bacteria</taxon>
        <taxon>Pseudomonadati</taxon>
        <taxon>Pseudomonadota</taxon>
        <taxon>Gammaproteobacteria</taxon>
        <taxon>Cellvibrionales</taxon>
        <taxon>Cellvibrionaceae</taxon>
        <taxon>Simiduia</taxon>
    </lineage>
</organism>
<dbReference type="InterPro" id="IPR016181">
    <property type="entry name" value="Acyl_CoA_acyltransferase"/>
</dbReference>
<dbReference type="SUPFAM" id="SSF55729">
    <property type="entry name" value="Acyl-CoA N-acyltransferases (Nat)"/>
    <property type="match status" value="1"/>
</dbReference>
<evidence type="ECO:0000259" key="3">
    <source>
        <dbReference type="PROSITE" id="PS51186"/>
    </source>
</evidence>
<dbReference type="Gene3D" id="3.40.630.30">
    <property type="match status" value="1"/>
</dbReference>
<dbReference type="Pfam" id="PF00583">
    <property type="entry name" value="Acetyltransf_1"/>
    <property type="match status" value="1"/>
</dbReference>
<proteinExistence type="predicted"/>
<gene>
    <name evidence="4" type="ORF">ACFOX3_09490</name>
</gene>
<accession>A0ABV8V5Y7</accession>
<evidence type="ECO:0000313" key="5">
    <source>
        <dbReference type="Proteomes" id="UP001595840"/>
    </source>
</evidence>
<dbReference type="PANTHER" id="PTHR43877">
    <property type="entry name" value="AMINOALKYLPHOSPHONATE N-ACETYLTRANSFERASE-RELATED-RELATED"/>
    <property type="match status" value="1"/>
</dbReference>
<evidence type="ECO:0000313" key="4">
    <source>
        <dbReference type="EMBL" id="MFC4362537.1"/>
    </source>
</evidence>
<protein>
    <submittedName>
        <fullName evidence="4">GNAT family N-acetyltransferase</fullName>
        <ecNumber evidence="4">2.3.-.-</ecNumber>
    </submittedName>
</protein>
<comment type="caution">
    <text evidence="4">The sequence shown here is derived from an EMBL/GenBank/DDBJ whole genome shotgun (WGS) entry which is preliminary data.</text>
</comment>
<dbReference type="InterPro" id="IPR050832">
    <property type="entry name" value="Bact_Acetyltransf"/>
</dbReference>
<dbReference type="EMBL" id="JBHSCX010000007">
    <property type="protein sequence ID" value="MFC4362537.1"/>
    <property type="molecule type" value="Genomic_DNA"/>
</dbReference>
<name>A0ABV8V5Y7_9GAMM</name>
<feature type="domain" description="N-acetyltransferase" evidence="3">
    <location>
        <begin position="9"/>
        <end position="161"/>
    </location>
</feature>
<dbReference type="PROSITE" id="PS51186">
    <property type="entry name" value="GNAT"/>
    <property type="match status" value="1"/>
</dbReference>